<keyword evidence="7" id="KW-1185">Reference proteome</keyword>
<comment type="caution">
    <text evidence="6">The sequence shown here is derived from an EMBL/GenBank/DDBJ whole genome shotgun (WGS) entry which is preliminary data.</text>
</comment>
<evidence type="ECO:0000259" key="4">
    <source>
        <dbReference type="Pfam" id="PF10672"/>
    </source>
</evidence>
<dbReference type="Pfam" id="PF10672">
    <property type="entry name" value="Methyltrans_SAM"/>
    <property type="match status" value="1"/>
</dbReference>
<dbReference type="SUPFAM" id="SSF88697">
    <property type="entry name" value="PUA domain-like"/>
    <property type="match status" value="1"/>
</dbReference>
<dbReference type="InterPro" id="IPR041532">
    <property type="entry name" value="RlmI-like_PUA"/>
</dbReference>
<dbReference type="InterPro" id="IPR036974">
    <property type="entry name" value="PUA_sf"/>
</dbReference>
<dbReference type="RefSeq" id="WP_132282513.1">
    <property type="nucleotide sequence ID" value="NZ_SMGQ01000013.1"/>
</dbReference>
<dbReference type="InterPro" id="IPR015947">
    <property type="entry name" value="PUA-like_sf"/>
</dbReference>
<dbReference type="SUPFAM" id="SSF53335">
    <property type="entry name" value="S-adenosyl-L-methionine-dependent methyltransferases"/>
    <property type="match status" value="1"/>
</dbReference>
<evidence type="ECO:0000256" key="3">
    <source>
        <dbReference type="ARBA" id="ARBA00022691"/>
    </source>
</evidence>
<reference evidence="6 7" key="1">
    <citation type="submission" date="2019-03" db="EMBL/GenBank/DDBJ databases">
        <title>Genomic Encyclopedia of Type Strains, Phase IV (KMG-IV): sequencing the most valuable type-strain genomes for metagenomic binning, comparative biology and taxonomic classification.</title>
        <authorList>
            <person name="Goeker M."/>
        </authorList>
    </citation>
    <scope>NUCLEOTIDE SEQUENCE [LARGE SCALE GENOMIC DNA]</scope>
    <source>
        <strain evidence="6 7">DSM 24176</strain>
    </source>
</reference>
<dbReference type="EMBL" id="SMGQ01000013">
    <property type="protein sequence ID" value="TCK92646.1"/>
    <property type="molecule type" value="Genomic_DNA"/>
</dbReference>
<dbReference type="Gene3D" id="3.40.50.150">
    <property type="entry name" value="Vaccinia Virus protein VP39"/>
    <property type="match status" value="1"/>
</dbReference>
<dbReference type="InterPro" id="IPR029063">
    <property type="entry name" value="SAM-dependent_MTases_sf"/>
</dbReference>
<accession>A0A4R1MIZ3</accession>
<dbReference type="InterPro" id="IPR019614">
    <property type="entry name" value="SAM-dep_methyl-trfase"/>
</dbReference>
<evidence type="ECO:0000313" key="6">
    <source>
        <dbReference type="EMBL" id="TCK92646.1"/>
    </source>
</evidence>
<sequence length="395" mass="45718">MIEIYAQQQYEDKFKSGFPLLMSSFIQYTPNTYKEGGFFKLFDTNNTFIAKGYLGKQNKGIGWILSWKEHETIDRNFFMNKLIVALNKRTQYFEDPDTTAFRIFNGEGDGIGGFTIDYFDEYYLFNWYSEGIYTFRDEIIDVFSQLVAYKGIYEKRRSDENGSYVEGKDFVMGEPADFPIMVKENGVKIAVDLEDGPMVGVFLDQREVRKKLRDYYAKNKTLLNTFSYTGVFSVFALMGGAKMTESVDLAKRSTSLTIEQMVINELDYDSQSIVVMDVFDYFNQAKEAGKRFDIVVLDPPSYARSKKNTFSAAKDYADLVGKALDLTEKDGMIIASTNHSGLKREKFWDMIEKGFESRGERALKIESFKLPKDFAIHNQLRESDYLKVFFVKRKK</sequence>
<dbReference type="OrthoDB" id="9805492at2"/>
<dbReference type="Gene3D" id="2.30.130.10">
    <property type="entry name" value="PUA domain"/>
    <property type="match status" value="1"/>
</dbReference>
<keyword evidence="2 6" id="KW-0808">Transferase</keyword>
<feature type="domain" description="RlmI-like PUA" evidence="5">
    <location>
        <begin position="9"/>
        <end position="67"/>
    </location>
</feature>
<organism evidence="6 7">
    <name type="scientific">Natranaerovirga hydrolytica</name>
    <dbReference type="NCBI Taxonomy" id="680378"/>
    <lineage>
        <taxon>Bacteria</taxon>
        <taxon>Bacillati</taxon>
        <taxon>Bacillota</taxon>
        <taxon>Clostridia</taxon>
        <taxon>Lachnospirales</taxon>
        <taxon>Natranaerovirgaceae</taxon>
        <taxon>Natranaerovirga</taxon>
    </lineage>
</organism>
<evidence type="ECO:0000256" key="1">
    <source>
        <dbReference type="ARBA" id="ARBA00022603"/>
    </source>
</evidence>
<dbReference type="PANTHER" id="PTHR43042:SF3">
    <property type="entry name" value="RIBOSOMAL RNA LARGE SUBUNIT METHYLTRANSFERASE YWBD-RELATED"/>
    <property type="match status" value="1"/>
</dbReference>
<evidence type="ECO:0000313" key="7">
    <source>
        <dbReference type="Proteomes" id="UP000294545"/>
    </source>
</evidence>
<dbReference type="AlphaFoldDB" id="A0A4R1MIZ3"/>
<feature type="domain" description="S-adenosylmethionine-dependent methyltransferase" evidence="4">
    <location>
        <begin position="169"/>
        <end position="341"/>
    </location>
</feature>
<dbReference type="GO" id="GO:0008168">
    <property type="term" value="F:methyltransferase activity"/>
    <property type="evidence" value="ECO:0007669"/>
    <property type="project" value="UniProtKB-KW"/>
</dbReference>
<keyword evidence="1 6" id="KW-0489">Methyltransferase</keyword>
<dbReference type="Pfam" id="PF17785">
    <property type="entry name" value="PUA_3"/>
    <property type="match status" value="1"/>
</dbReference>
<protein>
    <submittedName>
        <fullName evidence="6">SAM-dependent methyltransferase</fullName>
    </submittedName>
</protein>
<gene>
    <name evidence="6" type="ORF">EDC19_1798</name>
</gene>
<keyword evidence="3" id="KW-0949">S-adenosyl-L-methionine</keyword>
<dbReference type="PANTHER" id="PTHR43042">
    <property type="entry name" value="SAM-DEPENDENT METHYLTRANSFERASE"/>
    <property type="match status" value="1"/>
</dbReference>
<dbReference type="GO" id="GO:0003723">
    <property type="term" value="F:RNA binding"/>
    <property type="evidence" value="ECO:0007669"/>
    <property type="project" value="InterPro"/>
</dbReference>
<dbReference type="Gene3D" id="3.30.750.80">
    <property type="entry name" value="RNA methyltransferase domain (HRMD) like"/>
    <property type="match status" value="1"/>
</dbReference>
<name>A0A4R1MIZ3_9FIRM</name>
<dbReference type="Proteomes" id="UP000294545">
    <property type="component" value="Unassembled WGS sequence"/>
</dbReference>
<dbReference type="CDD" id="cd11572">
    <property type="entry name" value="RlmI_M_like"/>
    <property type="match status" value="1"/>
</dbReference>
<proteinExistence type="predicted"/>
<dbReference type="GO" id="GO:0032259">
    <property type="term" value="P:methylation"/>
    <property type="evidence" value="ECO:0007669"/>
    <property type="project" value="UniProtKB-KW"/>
</dbReference>
<evidence type="ECO:0000259" key="5">
    <source>
        <dbReference type="Pfam" id="PF17785"/>
    </source>
</evidence>
<evidence type="ECO:0000256" key="2">
    <source>
        <dbReference type="ARBA" id="ARBA00022679"/>
    </source>
</evidence>